<proteinExistence type="predicted"/>
<dbReference type="InterPro" id="IPR038109">
    <property type="entry name" value="DNA_bind_recomb_sf"/>
</dbReference>
<comment type="caution">
    <text evidence="2">The sequence shown here is derived from an EMBL/GenBank/DDBJ whole genome shotgun (WGS) entry which is preliminary data.</text>
</comment>
<dbReference type="Gene3D" id="3.90.1750.20">
    <property type="entry name" value="Putative Large Serine Recombinase, Chain B, Domain 2"/>
    <property type="match status" value="1"/>
</dbReference>
<dbReference type="GO" id="GO:0000150">
    <property type="term" value="F:DNA strand exchange activity"/>
    <property type="evidence" value="ECO:0007669"/>
    <property type="project" value="InterPro"/>
</dbReference>
<protein>
    <recommendedName>
        <fullName evidence="1">Recombinase domain-containing protein</fullName>
    </recommendedName>
</protein>
<accession>R5QYF1</accession>
<dbReference type="PROSITE" id="PS51737">
    <property type="entry name" value="RECOMBINASE_DNA_BIND"/>
    <property type="match status" value="1"/>
</dbReference>
<dbReference type="RefSeq" id="WP_022003219.1">
    <property type="nucleotide sequence ID" value="NZ_HF995170.1"/>
</dbReference>
<evidence type="ECO:0000259" key="1">
    <source>
        <dbReference type="PROSITE" id="PS51737"/>
    </source>
</evidence>
<dbReference type="AlphaFoldDB" id="R5QYF1"/>
<gene>
    <name evidence="2" type="ORF">BN734_01596</name>
</gene>
<organism evidence="2 3">
    <name type="scientific">[Ruminococcus] torques CAG:61</name>
    <dbReference type="NCBI Taxonomy" id="1263108"/>
    <lineage>
        <taxon>Bacteria</taxon>
        <taxon>Bacillati</taxon>
        <taxon>Bacillota</taxon>
        <taxon>Clostridia</taxon>
        <taxon>Lachnospirales</taxon>
        <taxon>Lachnospiraceae</taxon>
        <taxon>Mediterraneibacter</taxon>
    </lineage>
</organism>
<dbReference type="Proteomes" id="UP000017998">
    <property type="component" value="Unassembled WGS sequence"/>
</dbReference>
<evidence type="ECO:0000313" key="3">
    <source>
        <dbReference type="Proteomes" id="UP000017998"/>
    </source>
</evidence>
<evidence type="ECO:0000313" key="2">
    <source>
        <dbReference type="EMBL" id="CCZ25782.1"/>
    </source>
</evidence>
<dbReference type="Pfam" id="PF07508">
    <property type="entry name" value="Recombinase"/>
    <property type="match status" value="1"/>
</dbReference>
<sequence length="138" mass="15865">MTHTPYGYIIENGKAVVYEQTADRVRMLFQEYIECGSMRSAAMKAGINKTHSVIGRILRNKVYIGTEYYPQIIDEDTFAKVQEIRENNARSQNRIRAYRPHPKAEIGTFTIGKVAGKYDDPYKQAEYAYSQITEVANE</sequence>
<dbReference type="EMBL" id="CAZS010000050">
    <property type="protein sequence ID" value="CCZ25782.1"/>
    <property type="molecule type" value="Genomic_DNA"/>
</dbReference>
<dbReference type="InterPro" id="IPR011109">
    <property type="entry name" value="DNA_bind_recombinase_dom"/>
</dbReference>
<dbReference type="GO" id="GO:0003677">
    <property type="term" value="F:DNA binding"/>
    <property type="evidence" value="ECO:0007669"/>
    <property type="project" value="InterPro"/>
</dbReference>
<reference evidence="2" key="1">
    <citation type="submission" date="2012-11" db="EMBL/GenBank/DDBJ databases">
        <title>Dependencies among metagenomic species, viruses, plasmids and units of genetic variation.</title>
        <authorList>
            <person name="Nielsen H.B."/>
            <person name="Almeida M."/>
            <person name="Juncker A.S."/>
            <person name="Rasmussen S."/>
            <person name="Li J."/>
            <person name="Sunagawa S."/>
            <person name="Plichta D."/>
            <person name="Gautier L."/>
            <person name="Le Chatelier E."/>
            <person name="Peletier E."/>
            <person name="Bonde I."/>
            <person name="Nielsen T."/>
            <person name="Manichanh C."/>
            <person name="Arumugam M."/>
            <person name="Batto J."/>
            <person name="Santos M.B.Q.D."/>
            <person name="Blom N."/>
            <person name="Borruel N."/>
            <person name="Burgdorf K.S."/>
            <person name="Boumezbeur F."/>
            <person name="Casellas F."/>
            <person name="Dore J."/>
            <person name="Guarner F."/>
            <person name="Hansen T."/>
            <person name="Hildebrand F."/>
            <person name="Kaas R.S."/>
            <person name="Kennedy S."/>
            <person name="Kristiansen K."/>
            <person name="Kultima J.R."/>
            <person name="Leonard P."/>
            <person name="Levenez F."/>
            <person name="Lund O."/>
            <person name="Moumen B."/>
            <person name="Le Paslier D."/>
            <person name="Pons N."/>
            <person name="Pedersen O."/>
            <person name="Prifti E."/>
            <person name="Qin J."/>
            <person name="Raes J."/>
            <person name="Tap J."/>
            <person name="Tims S."/>
            <person name="Ussery D.W."/>
            <person name="Yamada T."/>
            <person name="MetaHit consortium"/>
            <person name="Renault P."/>
            <person name="Sicheritz-Ponten T."/>
            <person name="Bork P."/>
            <person name="Wang J."/>
            <person name="Brunak S."/>
            <person name="Ehrlich S.D."/>
        </authorList>
    </citation>
    <scope>NUCLEOTIDE SEQUENCE [LARGE SCALE GENOMIC DNA]</scope>
</reference>
<feature type="domain" description="Recombinase" evidence="1">
    <location>
        <begin position="5"/>
        <end position="91"/>
    </location>
</feature>
<name>R5QYF1_9FIRM</name>